<accession>A0A0D6LJ88</accession>
<keyword evidence="2" id="KW-1185">Reference proteome</keyword>
<dbReference type="AlphaFoldDB" id="A0A0D6LJ88"/>
<dbReference type="Proteomes" id="UP000054495">
    <property type="component" value="Unassembled WGS sequence"/>
</dbReference>
<evidence type="ECO:0000313" key="1">
    <source>
        <dbReference type="EMBL" id="EPB72059.1"/>
    </source>
</evidence>
<evidence type="ECO:0008006" key="3">
    <source>
        <dbReference type="Google" id="ProtNLM"/>
    </source>
</evidence>
<protein>
    <recommendedName>
        <fullName evidence="3">COX assembly mitochondrial protein</fullName>
    </recommendedName>
</protein>
<name>A0A0D6LJ88_9BILA</name>
<evidence type="ECO:0000313" key="2">
    <source>
        <dbReference type="Proteomes" id="UP000054495"/>
    </source>
</evidence>
<proteinExistence type="predicted"/>
<organism evidence="1 2">
    <name type="scientific">Ancylostoma ceylanicum</name>
    <dbReference type="NCBI Taxonomy" id="53326"/>
    <lineage>
        <taxon>Eukaryota</taxon>
        <taxon>Metazoa</taxon>
        <taxon>Ecdysozoa</taxon>
        <taxon>Nematoda</taxon>
        <taxon>Chromadorea</taxon>
        <taxon>Rhabditida</taxon>
        <taxon>Rhabditina</taxon>
        <taxon>Rhabditomorpha</taxon>
        <taxon>Strongyloidea</taxon>
        <taxon>Ancylostomatidae</taxon>
        <taxon>Ancylostomatinae</taxon>
        <taxon>Ancylostoma</taxon>
    </lineage>
</organism>
<gene>
    <name evidence="1" type="ORF">ANCCEY_08854</name>
</gene>
<reference evidence="1 2" key="1">
    <citation type="submission" date="2013-05" db="EMBL/GenBank/DDBJ databases">
        <title>Draft genome of the parasitic nematode Anyclostoma ceylanicum.</title>
        <authorList>
            <person name="Mitreva M."/>
        </authorList>
    </citation>
    <scope>NUCLEOTIDE SEQUENCE [LARGE SCALE GENOMIC DNA]</scope>
</reference>
<sequence>MLPDLSPHLHTRECNFLIELLKRCNEEKTIGEYTCLNSLNLPCYLMEDHCFQAGSSVSARTGMRLDHNPPYSKRIVELRNLPEEYWTPVLKKLKEDGVMPDLTRTDGCRI</sequence>
<dbReference type="EMBL" id="KE125070">
    <property type="protein sequence ID" value="EPB72059.1"/>
    <property type="molecule type" value="Genomic_DNA"/>
</dbReference>